<reference evidence="2" key="1">
    <citation type="submission" date="2020-06" db="EMBL/GenBank/DDBJ databases">
        <authorList>
            <person name="Li T."/>
            <person name="Hu X."/>
            <person name="Zhang T."/>
            <person name="Song X."/>
            <person name="Zhang H."/>
            <person name="Dai N."/>
            <person name="Sheng W."/>
            <person name="Hou X."/>
            <person name="Wei L."/>
        </authorList>
    </citation>
    <scope>NUCLEOTIDE SEQUENCE</scope>
    <source>
        <strain evidence="2">G02</strain>
        <tissue evidence="2">Leaf</tissue>
    </source>
</reference>
<dbReference type="InterPro" id="IPR053273">
    <property type="entry name" value="CST_Regulator"/>
</dbReference>
<feature type="region of interest" description="Disordered" evidence="1">
    <location>
        <begin position="196"/>
        <end position="224"/>
    </location>
</feature>
<dbReference type="AlphaFoldDB" id="A0AAW2LPV1"/>
<dbReference type="GO" id="GO:0006950">
    <property type="term" value="P:response to stress"/>
    <property type="evidence" value="ECO:0007669"/>
    <property type="project" value="TreeGrafter"/>
</dbReference>
<organism evidence="2">
    <name type="scientific">Sesamum radiatum</name>
    <name type="common">Black benniseed</name>
    <dbReference type="NCBI Taxonomy" id="300843"/>
    <lineage>
        <taxon>Eukaryota</taxon>
        <taxon>Viridiplantae</taxon>
        <taxon>Streptophyta</taxon>
        <taxon>Embryophyta</taxon>
        <taxon>Tracheophyta</taxon>
        <taxon>Spermatophyta</taxon>
        <taxon>Magnoliopsida</taxon>
        <taxon>eudicotyledons</taxon>
        <taxon>Gunneridae</taxon>
        <taxon>Pentapetalae</taxon>
        <taxon>asterids</taxon>
        <taxon>lamiids</taxon>
        <taxon>Lamiales</taxon>
        <taxon>Pedaliaceae</taxon>
        <taxon>Sesamum</taxon>
    </lineage>
</organism>
<proteinExistence type="predicted"/>
<feature type="region of interest" description="Disordered" evidence="1">
    <location>
        <begin position="243"/>
        <end position="299"/>
    </location>
</feature>
<evidence type="ECO:0000313" key="2">
    <source>
        <dbReference type="EMBL" id="KAL0320365.1"/>
    </source>
</evidence>
<reference evidence="2" key="2">
    <citation type="journal article" date="2024" name="Plant">
        <title>Genomic evolution and insights into agronomic trait innovations of Sesamum species.</title>
        <authorList>
            <person name="Miao H."/>
            <person name="Wang L."/>
            <person name="Qu L."/>
            <person name="Liu H."/>
            <person name="Sun Y."/>
            <person name="Le M."/>
            <person name="Wang Q."/>
            <person name="Wei S."/>
            <person name="Zheng Y."/>
            <person name="Lin W."/>
            <person name="Duan Y."/>
            <person name="Cao H."/>
            <person name="Xiong S."/>
            <person name="Wang X."/>
            <person name="Wei L."/>
            <person name="Li C."/>
            <person name="Ma Q."/>
            <person name="Ju M."/>
            <person name="Zhao R."/>
            <person name="Li G."/>
            <person name="Mu C."/>
            <person name="Tian Q."/>
            <person name="Mei H."/>
            <person name="Zhang T."/>
            <person name="Gao T."/>
            <person name="Zhang H."/>
        </authorList>
    </citation>
    <scope>NUCLEOTIDE SEQUENCE</scope>
    <source>
        <strain evidence="2">G02</strain>
    </source>
</reference>
<dbReference type="PANTHER" id="PTHR34659:SF8">
    <property type="entry name" value="(RAPE) HYPOTHETICAL PROTEIN"/>
    <property type="match status" value="1"/>
</dbReference>
<dbReference type="EMBL" id="JACGWJ010000024">
    <property type="protein sequence ID" value="KAL0320365.1"/>
    <property type="molecule type" value="Genomic_DNA"/>
</dbReference>
<feature type="compositionally biased region" description="Basic and acidic residues" evidence="1">
    <location>
        <begin position="282"/>
        <end position="292"/>
    </location>
</feature>
<feature type="compositionally biased region" description="Polar residues" evidence="1">
    <location>
        <begin position="206"/>
        <end position="220"/>
    </location>
</feature>
<evidence type="ECO:0000256" key="1">
    <source>
        <dbReference type="SAM" id="MobiDB-lite"/>
    </source>
</evidence>
<protein>
    <submittedName>
        <fullName evidence="2">Uncharacterized protein</fullName>
    </submittedName>
</protein>
<gene>
    <name evidence="2" type="ORF">Sradi_5298000</name>
</gene>
<comment type="caution">
    <text evidence="2">The sequence shown here is derived from an EMBL/GenBank/DDBJ whole genome shotgun (WGS) entry which is preliminary data.</text>
</comment>
<name>A0AAW2LPV1_SESRA</name>
<dbReference type="GO" id="GO:0005776">
    <property type="term" value="C:autophagosome"/>
    <property type="evidence" value="ECO:0007669"/>
    <property type="project" value="TreeGrafter"/>
</dbReference>
<dbReference type="PANTHER" id="PTHR34659">
    <property type="entry name" value="BNAA05G11610D PROTEIN"/>
    <property type="match status" value="1"/>
</dbReference>
<accession>A0AAW2LPV1</accession>
<dbReference type="GO" id="GO:0061908">
    <property type="term" value="C:phagophore"/>
    <property type="evidence" value="ECO:0007669"/>
    <property type="project" value="TreeGrafter"/>
</dbReference>
<sequence length="499" mass="55391">MDFKGITWAGNMYQKFEAMCLEVEEVMYQVDFLDSKASLIKVLIFPSKTMSLCCLMILELTTTTYSIVLQQDTVKYMENQVQKVGVSVKKFYSEVMEDLLHPSCVDPMKVPYTDSFFDPYAHTDINKKQMPSLLDNHTDLKRKENEEVISHVTLEKGSPLNGHYAVNSFSPQSPGVLVQDKCSELSSGKSKKIGVYRRPVGIKRIPQNNHPSKDSNQVTPLSGARSRKLASCDLRSSSLGVSGDRNVLSSSDLDVRHGTGEAVKGNAPLSDKSPSHQILSAECERQKSETSKDISSVSDNIASAESVRLKKGDSDCTSSCQGSRTESICISMNENSFSNTSSGNTESENKEVMTFNEGISINDGSSDVSRNISHGEASDKEVLVSNEDNFDMEVIKNEEFAQLRLEISEPVQRPNLEESCVLVEGYVPQGTVRNSYKKKIRQALLSKLRSTRQRNECAPQHEDLHGKGNVEAAVPVLTIDSEKRKFPANDTLESDWELL</sequence>